<evidence type="ECO:0000256" key="3">
    <source>
        <dbReference type="ARBA" id="ARBA00022630"/>
    </source>
</evidence>
<dbReference type="SUPFAM" id="SSF51395">
    <property type="entry name" value="FMN-linked oxidoreductases"/>
    <property type="match status" value="1"/>
</dbReference>
<proteinExistence type="inferred from homology"/>
<dbReference type="AlphaFoldDB" id="A0A554JAM1"/>
<organism evidence="15 16">
    <name type="scientific">Candidatus Doudnabacteria bacterium Gr01-1014_77</name>
    <dbReference type="NCBI Taxonomy" id="2017133"/>
    <lineage>
        <taxon>Bacteria</taxon>
        <taxon>Candidatus Doudnaibacteriota</taxon>
    </lineage>
</organism>
<comment type="catalytic activity">
    <reaction evidence="9">
        <text>a 5,6-dihydrouridine in tRNA + NADP(+) = a uridine in tRNA + NADPH + H(+)</text>
        <dbReference type="Rhea" id="RHEA:23624"/>
        <dbReference type="Rhea" id="RHEA-COMP:13339"/>
        <dbReference type="Rhea" id="RHEA-COMP:13887"/>
        <dbReference type="ChEBI" id="CHEBI:15378"/>
        <dbReference type="ChEBI" id="CHEBI:57783"/>
        <dbReference type="ChEBI" id="CHEBI:58349"/>
        <dbReference type="ChEBI" id="CHEBI:65315"/>
        <dbReference type="ChEBI" id="CHEBI:74443"/>
    </reaction>
</comment>
<feature type="binding site" evidence="13">
    <location>
        <position position="144"/>
    </location>
    <ligand>
        <name>FMN</name>
        <dbReference type="ChEBI" id="CHEBI:58210"/>
    </ligand>
</feature>
<sequence>MNFSWNQIKKPIVALAPMSGVSDSPMRLMAKKLGSDLEFSEFISAASLFYKEENEKSFKLARFEETERPYIIQLFGNVPEHFEVAAKILNERFNPDGFDINFGCPARSVVNSGAGSSLFREPEKARAIIEAVKKASNGKPTSIKIRAAFKNISALEFIENIKGAPFENVTLHMRTYEQLHTGEPNWEIAKQLKEKLKPLGIPLIINGGLNTAEKAKAALEYTGADGVMIAQASLGNPFIFREIKAALNNEPIPTVTLEERIQTALEHAKLMVQIKGEDYGILEMRKHLAWYFKGMPNVSELRAKLVKISSLKELEEILRTIPFQT</sequence>
<dbReference type="PIRSF" id="PIRSF006621">
    <property type="entry name" value="Dus"/>
    <property type="match status" value="1"/>
</dbReference>
<dbReference type="GO" id="GO:0017150">
    <property type="term" value="F:tRNA dihydrouridine synthase activity"/>
    <property type="evidence" value="ECO:0007669"/>
    <property type="project" value="InterPro"/>
</dbReference>
<comment type="caution">
    <text evidence="15">The sequence shown here is derived from an EMBL/GenBank/DDBJ whole genome shotgun (WGS) entry which is preliminary data.</text>
</comment>
<evidence type="ECO:0000256" key="8">
    <source>
        <dbReference type="ARBA" id="ARBA00023002"/>
    </source>
</evidence>
<evidence type="ECO:0000256" key="4">
    <source>
        <dbReference type="ARBA" id="ARBA00022643"/>
    </source>
</evidence>
<protein>
    <recommendedName>
        <fullName evidence="11">tRNA-dihydrouridine synthase</fullName>
        <ecNumber evidence="11">1.3.1.-</ecNumber>
    </recommendedName>
</protein>
<dbReference type="Proteomes" id="UP000319613">
    <property type="component" value="Unassembled WGS sequence"/>
</dbReference>
<keyword evidence="3 11" id="KW-0285">Flavoprotein</keyword>
<dbReference type="GO" id="GO:0050660">
    <property type="term" value="F:flavin adenine dinucleotide binding"/>
    <property type="evidence" value="ECO:0007669"/>
    <property type="project" value="InterPro"/>
</dbReference>
<keyword evidence="4 11" id="KW-0288">FMN</keyword>
<dbReference type="EC" id="1.3.1.-" evidence="11"/>
<name>A0A554JAM1_9BACT</name>
<feature type="active site" description="Proton donor" evidence="12">
    <location>
        <position position="104"/>
    </location>
</feature>
<keyword evidence="8 11" id="KW-0560">Oxidoreductase</keyword>
<evidence type="ECO:0000256" key="1">
    <source>
        <dbReference type="ARBA" id="ARBA00002790"/>
    </source>
</evidence>
<dbReference type="InterPro" id="IPR013785">
    <property type="entry name" value="Aldolase_TIM"/>
</dbReference>
<dbReference type="InterPro" id="IPR024036">
    <property type="entry name" value="tRNA-dHydroUridine_Synthase_C"/>
</dbReference>
<keyword evidence="5 11" id="KW-0819">tRNA processing</keyword>
<gene>
    <name evidence="15" type="ORF">G01um101477_491</name>
</gene>
<dbReference type="PANTHER" id="PTHR45846:SF1">
    <property type="entry name" value="TRNA-DIHYDROURIDINE(47) SYNTHASE [NAD(P)(+)]-LIKE"/>
    <property type="match status" value="1"/>
</dbReference>
<keyword evidence="6" id="KW-0521">NADP</keyword>
<reference evidence="15 16" key="1">
    <citation type="submission" date="2017-07" db="EMBL/GenBank/DDBJ databases">
        <title>Mechanisms for carbon and nitrogen cycling indicate functional differentiation within the Candidate Phyla Radiation.</title>
        <authorList>
            <person name="Danczak R.E."/>
            <person name="Johnston M.D."/>
            <person name="Kenah C."/>
            <person name="Slattery M."/>
            <person name="Wrighton K.C."/>
            <person name="Wilkins M.J."/>
        </authorList>
    </citation>
    <scope>NUCLEOTIDE SEQUENCE [LARGE SCALE GENOMIC DNA]</scope>
    <source>
        <strain evidence="15">Gr01-1014_77</strain>
    </source>
</reference>
<comment type="similarity">
    <text evidence="11">Belongs to the dus family.</text>
</comment>
<comment type="catalytic activity">
    <reaction evidence="10">
        <text>a 5,6-dihydrouridine in tRNA + NAD(+) = a uridine in tRNA + NADH + H(+)</text>
        <dbReference type="Rhea" id="RHEA:54452"/>
        <dbReference type="Rhea" id="RHEA-COMP:13339"/>
        <dbReference type="Rhea" id="RHEA-COMP:13887"/>
        <dbReference type="ChEBI" id="CHEBI:15378"/>
        <dbReference type="ChEBI" id="CHEBI:57540"/>
        <dbReference type="ChEBI" id="CHEBI:57945"/>
        <dbReference type="ChEBI" id="CHEBI:65315"/>
        <dbReference type="ChEBI" id="CHEBI:74443"/>
    </reaction>
</comment>
<evidence type="ECO:0000256" key="9">
    <source>
        <dbReference type="ARBA" id="ARBA00048205"/>
    </source>
</evidence>
<keyword evidence="7" id="KW-0694">RNA-binding</keyword>
<dbReference type="EMBL" id="VMFF01000047">
    <property type="protein sequence ID" value="TSC65408.1"/>
    <property type="molecule type" value="Genomic_DNA"/>
</dbReference>
<evidence type="ECO:0000256" key="12">
    <source>
        <dbReference type="PIRSR" id="PIRSR006621-1"/>
    </source>
</evidence>
<evidence type="ECO:0000256" key="11">
    <source>
        <dbReference type="PIRNR" id="PIRNR006621"/>
    </source>
</evidence>
<evidence type="ECO:0000256" key="7">
    <source>
        <dbReference type="ARBA" id="ARBA00022884"/>
    </source>
</evidence>
<accession>A0A554JAM1</accession>
<dbReference type="GO" id="GO:0000049">
    <property type="term" value="F:tRNA binding"/>
    <property type="evidence" value="ECO:0007669"/>
    <property type="project" value="UniProtKB-KW"/>
</dbReference>
<evidence type="ECO:0000313" key="16">
    <source>
        <dbReference type="Proteomes" id="UP000319613"/>
    </source>
</evidence>
<evidence type="ECO:0000313" key="15">
    <source>
        <dbReference type="EMBL" id="TSC65408.1"/>
    </source>
</evidence>
<feature type="domain" description="DUS-like FMN-binding" evidence="14">
    <location>
        <begin position="15"/>
        <end position="319"/>
    </location>
</feature>
<dbReference type="Gene3D" id="3.20.20.70">
    <property type="entry name" value="Aldolase class I"/>
    <property type="match status" value="1"/>
</dbReference>
<dbReference type="InterPro" id="IPR035587">
    <property type="entry name" value="DUS-like_FMN-bd"/>
</dbReference>
<comment type="function">
    <text evidence="1 11">Catalyzes the synthesis of 5,6-dihydrouridine (D), a modified base found in the D-loop of most tRNAs, via the reduction of the C5-C6 double bond in target uridines.</text>
</comment>
<evidence type="ECO:0000256" key="2">
    <source>
        <dbReference type="ARBA" id="ARBA00022555"/>
    </source>
</evidence>
<comment type="cofactor">
    <cofactor evidence="11 13">
        <name>FMN</name>
        <dbReference type="ChEBI" id="CHEBI:58210"/>
    </cofactor>
</comment>
<feature type="binding site" evidence="13">
    <location>
        <position position="172"/>
    </location>
    <ligand>
        <name>FMN</name>
        <dbReference type="ChEBI" id="CHEBI:58210"/>
    </ligand>
</feature>
<dbReference type="InterPro" id="IPR001269">
    <property type="entry name" value="DUS_fam"/>
</dbReference>
<dbReference type="CDD" id="cd02801">
    <property type="entry name" value="DUS_like_FMN"/>
    <property type="match status" value="1"/>
</dbReference>
<evidence type="ECO:0000259" key="14">
    <source>
        <dbReference type="Pfam" id="PF01207"/>
    </source>
</evidence>
<keyword evidence="13" id="KW-0547">Nucleotide-binding</keyword>
<feature type="binding site" evidence="13">
    <location>
        <begin position="206"/>
        <end position="208"/>
    </location>
    <ligand>
        <name>FMN</name>
        <dbReference type="ChEBI" id="CHEBI:58210"/>
    </ligand>
</feature>
<evidence type="ECO:0000256" key="5">
    <source>
        <dbReference type="ARBA" id="ARBA00022694"/>
    </source>
</evidence>
<feature type="binding site" evidence="13">
    <location>
        <position position="73"/>
    </location>
    <ligand>
        <name>FMN</name>
        <dbReference type="ChEBI" id="CHEBI:58210"/>
    </ligand>
</feature>
<evidence type="ECO:0000256" key="10">
    <source>
        <dbReference type="ARBA" id="ARBA00048802"/>
    </source>
</evidence>
<keyword evidence="2" id="KW-0820">tRNA-binding</keyword>
<evidence type="ECO:0000256" key="6">
    <source>
        <dbReference type="ARBA" id="ARBA00022857"/>
    </source>
</evidence>
<dbReference type="Pfam" id="PF01207">
    <property type="entry name" value="Dus"/>
    <property type="match status" value="1"/>
</dbReference>
<dbReference type="Gene3D" id="1.10.1200.80">
    <property type="entry name" value="Putative flavin oxidoreducatase, domain 2"/>
    <property type="match status" value="1"/>
</dbReference>
<evidence type="ECO:0000256" key="13">
    <source>
        <dbReference type="PIRSR" id="PIRSR006621-2"/>
    </source>
</evidence>
<dbReference type="PANTHER" id="PTHR45846">
    <property type="entry name" value="TRNA-DIHYDROURIDINE(47) SYNTHASE [NAD(P)(+)]-LIKE"/>
    <property type="match status" value="1"/>
</dbReference>